<dbReference type="Proteomes" id="UP000886335">
    <property type="component" value="Unassembled WGS sequence"/>
</dbReference>
<comment type="similarity">
    <text evidence="1">Belongs to the MEMO1 family.</text>
</comment>
<evidence type="ECO:0000313" key="2">
    <source>
        <dbReference type="EMBL" id="HED30648.1"/>
    </source>
</evidence>
<dbReference type="EMBL" id="DSBW01000069">
    <property type="protein sequence ID" value="HED30648.1"/>
    <property type="molecule type" value="Genomic_DNA"/>
</dbReference>
<dbReference type="NCBIfam" id="TIGR04336">
    <property type="entry name" value="AmmeMemoSam_B"/>
    <property type="match status" value="1"/>
</dbReference>
<name>A0A831SRH7_PROAE</name>
<evidence type="ECO:0000256" key="1">
    <source>
        <dbReference type="ARBA" id="ARBA00006315"/>
    </source>
</evidence>
<organism evidence="2">
    <name type="scientific">Prosthecochloris aestuarii</name>
    <dbReference type="NCBI Taxonomy" id="1102"/>
    <lineage>
        <taxon>Bacteria</taxon>
        <taxon>Pseudomonadati</taxon>
        <taxon>Chlorobiota</taxon>
        <taxon>Chlorobiia</taxon>
        <taxon>Chlorobiales</taxon>
        <taxon>Chlorobiaceae</taxon>
        <taxon>Prosthecochloris</taxon>
    </lineage>
</organism>
<dbReference type="PANTHER" id="PTHR11060">
    <property type="entry name" value="PROTEIN MEMO1"/>
    <property type="match status" value="1"/>
</dbReference>
<accession>A0A831SRH7</accession>
<comment type="caution">
    <text evidence="2">The sequence shown here is derived from an EMBL/GenBank/DDBJ whole genome shotgun (WGS) entry which is preliminary data.</text>
</comment>
<dbReference type="AlphaFoldDB" id="A0A831SRH7"/>
<dbReference type="Gene3D" id="3.40.830.10">
    <property type="entry name" value="LigB-like"/>
    <property type="match status" value="1"/>
</dbReference>
<dbReference type="Pfam" id="PF01875">
    <property type="entry name" value="Memo"/>
    <property type="match status" value="1"/>
</dbReference>
<protein>
    <submittedName>
        <fullName evidence="2">AmmeMemoRadiSam system protein B</fullName>
    </submittedName>
</protein>
<sequence length="285" mass="31692">MSELTRYPAVAESFYPSDEQELLNLVSSLLEQAPRPVQKEMRIKALLVPHAGYAFCGHIAAGAYKYLENLAAGTVFLMGNAHAYLFEGIALDSHEFWLSPFGKVPVNKEMAEKFIAAAPSLVHYLNIAHHSDHVLEVQLPFLQKTLQPGFSILPLLFGENKTVSAQQRAEKLIGQALGEEDLIIASSDLSHFPAYHDANVIDSKTLEYIVNLDVRGLQRHVRSTLKRKIPHEDALFCGPDAVVTLMHIAAEKNWKARKISYCNSGDATWQDREAVVGYGAVVFYC</sequence>
<dbReference type="PANTHER" id="PTHR11060:SF0">
    <property type="entry name" value="PROTEIN MEMO1"/>
    <property type="match status" value="1"/>
</dbReference>
<dbReference type="InterPro" id="IPR002737">
    <property type="entry name" value="MEMO1_fam"/>
</dbReference>
<reference evidence="2" key="1">
    <citation type="journal article" date="2020" name="mSystems">
        <title>Genome- and Community-Level Interaction Insights into Carbon Utilization and Element Cycling Functions of Hydrothermarchaeota in Hydrothermal Sediment.</title>
        <authorList>
            <person name="Zhou Z."/>
            <person name="Liu Y."/>
            <person name="Xu W."/>
            <person name="Pan J."/>
            <person name="Luo Z.H."/>
            <person name="Li M."/>
        </authorList>
    </citation>
    <scope>NUCLEOTIDE SEQUENCE [LARGE SCALE GENOMIC DNA]</scope>
    <source>
        <strain evidence="2">SpSt-1181</strain>
    </source>
</reference>
<gene>
    <name evidence="2" type="primary">amrB</name>
    <name evidence="2" type="ORF">ENN50_02935</name>
</gene>
<dbReference type="CDD" id="cd07361">
    <property type="entry name" value="MEMO_like"/>
    <property type="match status" value="1"/>
</dbReference>
<proteinExistence type="inferred from homology"/>